<evidence type="ECO:0000259" key="1">
    <source>
        <dbReference type="Pfam" id="PF07638"/>
    </source>
</evidence>
<dbReference type="InterPro" id="IPR014284">
    <property type="entry name" value="RNA_pol_sigma-70_dom"/>
</dbReference>
<evidence type="ECO:0000313" key="2">
    <source>
        <dbReference type="EMBL" id="QBB70619.1"/>
    </source>
</evidence>
<dbReference type="NCBIfam" id="TIGR02937">
    <property type="entry name" value="sigma70-ECF"/>
    <property type="match status" value="1"/>
</dbReference>
<dbReference type="OrthoDB" id="128473at2"/>
<dbReference type="GO" id="GO:0003700">
    <property type="term" value="F:DNA-binding transcription factor activity"/>
    <property type="evidence" value="ECO:0007669"/>
    <property type="project" value="InterPro"/>
</dbReference>
<dbReference type="InterPro" id="IPR053812">
    <property type="entry name" value="HTH_Sigma70_ECF-like"/>
</dbReference>
<sequence>MQQVVDASGVDELVDQLYLQLRTLARSERRRGGAPDTLHTTALVSELYLKLADTERLRFGEAKQFFSYAAQAMRHILLDRAKLQMRLKREDQRLRVAMTDPAVEAITIDPAQALELDAALNQLLLQDQRAAEVVDLHFFAGLGLDQVAALLGVAPRTVARDWRFASAFLQARLS</sequence>
<keyword evidence="3" id="KW-1185">Reference proteome</keyword>
<dbReference type="Proteomes" id="UP000291562">
    <property type="component" value="Chromosome"/>
</dbReference>
<reference evidence="2 3" key="1">
    <citation type="submission" date="2019-01" db="EMBL/GenBank/DDBJ databases">
        <title>Pseudolysobacter antarctica gen. nov., sp. nov., isolated from Fildes Peninsula, Antarctica.</title>
        <authorList>
            <person name="Wei Z."/>
            <person name="Peng F."/>
        </authorList>
    </citation>
    <scope>NUCLEOTIDE SEQUENCE [LARGE SCALE GENOMIC DNA]</scope>
    <source>
        <strain evidence="2 3">AQ6-296</strain>
    </source>
</reference>
<dbReference type="EMBL" id="CP035704">
    <property type="protein sequence ID" value="QBB70619.1"/>
    <property type="molecule type" value="Genomic_DNA"/>
</dbReference>
<organism evidence="2 3">
    <name type="scientific">Pseudolysobacter antarcticus</name>
    <dbReference type="NCBI Taxonomy" id="2511995"/>
    <lineage>
        <taxon>Bacteria</taxon>
        <taxon>Pseudomonadati</taxon>
        <taxon>Pseudomonadota</taxon>
        <taxon>Gammaproteobacteria</taxon>
        <taxon>Lysobacterales</taxon>
        <taxon>Rhodanobacteraceae</taxon>
        <taxon>Pseudolysobacter</taxon>
    </lineage>
</organism>
<dbReference type="KEGG" id="xbc:ELE36_09710"/>
<gene>
    <name evidence="2" type="ORF">ELE36_09710</name>
</gene>
<dbReference type="SUPFAM" id="SSF88659">
    <property type="entry name" value="Sigma3 and sigma4 domains of RNA polymerase sigma factors"/>
    <property type="match status" value="1"/>
</dbReference>
<name>A0A411HJA2_9GAMM</name>
<protein>
    <submittedName>
        <fullName evidence="2">Sigma-70 family RNA polymerase sigma factor</fullName>
    </submittedName>
</protein>
<feature type="domain" description="RNA polymerase sigma-70 ECF-like HTH" evidence="1">
    <location>
        <begin position="6"/>
        <end position="173"/>
    </location>
</feature>
<dbReference type="GO" id="GO:0006352">
    <property type="term" value="P:DNA-templated transcription initiation"/>
    <property type="evidence" value="ECO:0007669"/>
    <property type="project" value="InterPro"/>
</dbReference>
<dbReference type="Pfam" id="PF07638">
    <property type="entry name" value="Sigma70_ECF"/>
    <property type="match status" value="1"/>
</dbReference>
<dbReference type="AlphaFoldDB" id="A0A411HJA2"/>
<dbReference type="InterPro" id="IPR013324">
    <property type="entry name" value="RNA_pol_sigma_r3/r4-like"/>
</dbReference>
<dbReference type="RefSeq" id="WP_129832876.1">
    <property type="nucleotide sequence ID" value="NZ_CP035704.1"/>
</dbReference>
<evidence type="ECO:0000313" key="3">
    <source>
        <dbReference type="Proteomes" id="UP000291562"/>
    </source>
</evidence>
<dbReference type="InterPro" id="IPR036388">
    <property type="entry name" value="WH-like_DNA-bd_sf"/>
</dbReference>
<dbReference type="InterPro" id="IPR011517">
    <property type="entry name" value="RNA_pol_sigma70_ECF-like"/>
</dbReference>
<accession>A0A411HJA2</accession>
<dbReference type="NCBIfam" id="TIGR02999">
    <property type="entry name" value="Sig-70_X6"/>
    <property type="match status" value="1"/>
</dbReference>
<dbReference type="Gene3D" id="1.10.10.10">
    <property type="entry name" value="Winged helix-like DNA-binding domain superfamily/Winged helix DNA-binding domain"/>
    <property type="match status" value="1"/>
</dbReference>
<proteinExistence type="predicted"/>